<dbReference type="OrthoDB" id="4350352at2"/>
<dbReference type="InterPro" id="IPR045642">
    <property type="entry name" value="DUF6406"/>
</dbReference>
<keyword evidence="2" id="KW-1185">Reference proteome</keyword>
<organism evidence="1 2">
    <name type="scientific">Allonocardiopsis opalescens</name>
    <dbReference type="NCBI Taxonomy" id="1144618"/>
    <lineage>
        <taxon>Bacteria</taxon>
        <taxon>Bacillati</taxon>
        <taxon>Actinomycetota</taxon>
        <taxon>Actinomycetes</taxon>
        <taxon>Streptosporangiales</taxon>
        <taxon>Allonocardiopsis</taxon>
    </lineage>
</organism>
<reference evidence="1 2" key="1">
    <citation type="submission" date="2018-03" db="EMBL/GenBank/DDBJ databases">
        <title>Genomic Encyclopedia of Archaeal and Bacterial Type Strains, Phase II (KMG-II): from individual species to whole genera.</title>
        <authorList>
            <person name="Goeker M."/>
        </authorList>
    </citation>
    <scope>NUCLEOTIDE SEQUENCE [LARGE SCALE GENOMIC DNA]</scope>
    <source>
        <strain evidence="1 2">DSM 45601</strain>
    </source>
</reference>
<dbReference type="Proteomes" id="UP000237846">
    <property type="component" value="Unassembled WGS sequence"/>
</dbReference>
<comment type="caution">
    <text evidence="1">The sequence shown here is derived from an EMBL/GenBank/DDBJ whole genome shotgun (WGS) entry which is preliminary data.</text>
</comment>
<gene>
    <name evidence="1" type="ORF">CLV72_102253</name>
</gene>
<dbReference type="RefSeq" id="WP_106242325.1">
    <property type="nucleotide sequence ID" value="NZ_PVZC01000002.1"/>
</dbReference>
<dbReference type="AlphaFoldDB" id="A0A2T0Q9Y5"/>
<proteinExistence type="predicted"/>
<evidence type="ECO:0000313" key="2">
    <source>
        <dbReference type="Proteomes" id="UP000237846"/>
    </source>
</evidence>
<dbReference type="Pfam" id="PF19944">
    <property type="entry name" value="DUF6406"/>
    <property type="match status" value="1"/>
</dbReference>
<dbReference type="EMBL" id="PVZC01000002">
    <property type="protein sequence ID" value="PRY00622.1"/>
    <property type="molecule type" value="Genomic_DNA"/>
</dbReference>
<name>A0A2T0Q9Y5_9ACTN</name>
<accession>A0A2T0Q9Y5</accession>
<sequence length="92" mass="10201">MPLPIGHTLRLTYGLPTNASITHLTVVALIPPERNTKATGAELIIFSDPDDHVRQVDLGETIAIGEQTWRLDKVVRGKRPGDRFQAYITRVA</sequence>
<evidence type="ECO:0000313" key="1">
    <source>
        <dbReference type="EMBL" id="PRY00622.1"/>
    </source>
</evidence>
<protein>
    <submittedName>
        <fullName evidence="1">Uncharacterized protein</fullName>
    </submittedName>
</protein>